<feature type="region of interest" description="Disordered" evidence="1">
    <location>
        <begin position="1"/>
        <end position="83"/>
    </location>
</feature>
<dbReference type="OrthoDB" id="1931397at2759"/>
<protein>
    <submittedName>
        <fullName evidence="3">Uncharacterized protein LOC111308584</fullName>
    </submittedName>
</protein>
<dbReference type="Proteomes" id="UP000515121">
    <property type="component" value="Unplaced"/>
</dbReference>
<name>A0A6P6AD22_DURZI</name>
<reference evidence="3" key="1">
    <citation type="submission" date="2025-08" db="UniProtKB">
        <authorList>
            <consortium name="RefSeq"/>
        </authorList>
    </citation>
    <scope>IDENTIFICATION</scope>
    <source>
        <tissue evidence="3">Fruit stalk</tissue>
    </source>
</reference>
<sequence length="163" mass="18256">MNGYSYSRIKVVGNGNSRSMDSSDLKPLPETSKPTAYPIPNPKEKNPEIDHIIKNSNPTNTHDSSEQELDDQEGTDGVICGPKLRRNSSVSSAYALQAAVKRAFSMRRSSSVSERYCRIHDQSVTLASPFDDEELDITGRRRSVKKKKNRGKILKAWKKLFGL</sequence>
<dbReference type="PANTHER" id="PTHR38386">
    <property type="entry name" value="OS05G0426900 PROTEIN"/>
    <property type="match status" value="1"/>
</dbReference>
<evidence type="ECO:0000313" key="2">
    <source>
        <dbReference type="Proteomes" id="UP000515121"/>
    </source>
</evidence>
<dbReference type="KEGG" id="dzi:111308584"/>
<evidence type="ECO:0000313" key="3">
    <source>
        <dbReference type="RefSeq" id="XP_022762752.1"/>
    </source>
</evidence>
<evidence type="ECO:0000256" key="1">
    <source>
        <dbReference type="SAM" id="MobiDB-lite"/>
    </source>
</evidence>
<dbReference type="GeneID" id="111308584"/>
<gene>
    <name evidence="3" type="primary">LOC111308584</name>
</gene>
<dbReference type="RefSeq" id="XP_022762752.1">
    <property type="nucleotide sequence ID" value="XM_022907017.1"/>
</dbReference>
<organism evidence="2 3">
    <name type="scientific">Durio zibethinus</name>
    <name type="common">Durian</name>
    <dbReference type="NCBI Taxonomy" id="66656"/>
    <lineage>
        <taxon>Eukaryota</taxon>
        <taxon>Viridiplantae</taxon>
        <taxon>Streptophyta</taxon>
        <taxon>Embryophyta</taxon>
        <taxon>Tracheophyta</taxon>
        <taxon>Spermatophyta</taxon>
        <taxon>Magnoliopsida</taxon>
        <taxon>eudicotyledons</taxon>
        <taxon>Gunneridae</taxon>
        <taxon>Pentapetalae</taxon>
        <taxon>rosids</taxon>
        <taxon>malvids</taxon>
        <taxon>Malvales</taxon>
        <taxon>Malvaceae</taxon>
        <taxon>Helicteroideae</taxon>
        <taxon>Durio</taxon>
    </lineage>
</organism>
<proteinExistence type="predicted"/>
<keyword evidence="2" id="KW-1185">Reference proteome</keyword>
<accession>A0A6P6AD22</accession>
<dbReference type="AlphaFoldDB" id="A0A6P6AD22"/>
<dbReference type="PANTHER" id="PTHR38386:SF6">
    <property type="entry name" value="OS05G0426900 PROTEIN"/>
    <property type="match status" value="1"/>
</dbReference>
<feature type="compositionally biased region" description="Basic and acidic residues" evidence="1">
    <location>
        <begin position="42"/>
        <end position="53"/>
    </location>
</feature>